<dbReference type="AlphaFoldDB" id="A0A0E9XRP0"/>
<accession>A0A0E9XRP0</accession>
<evidence type="ECO:0000313" key="1">
    <source>
        <dbReference type="EMBL" id="JAI05290.1"/>
    </source>
</evidence>
<proteinExistence type="predicted"/>
<dbReference type="EMBL" id="GBXM01003288">
    <property type="protein sequence ID" value="JAI05290.1"/>
    <property type="molecule type" value="Transcribed_RNA"/>
</dbReference>
<protein>
    <submittedName>
        <fullName evidence="1">Uncharacterized protein</fullName>
    </submittedName>
</protein>
<organism evidence="1">
    <name type="scientific">Anguilla anguilla</name>
    <name type="common">European freshwater eel</name>
    <name type="synonym">Muraena anguilla</name>
    <dbReference type="NCBI Taxonomy" id="7936"/>
    <lineage>
        <taxon>Eukaryota</taxon>
        <taxon>Metazoa</taxon>
        <taxon>Chordata</taxon>
        <taxon>Craniata</taxon>
        <taxon>Vertebrata</taxon>
        <taxon>Euteleostomi</taxon>
        <taxon>Actinopterygii</taxon>
        <taxon>Neopterygii</taxon>
        <taxon>Teleostei</taxon>
        <taxon>Anguilliformes</taxon>
        <taxon>Anguillidae</taxon>
        <taxon>Anguilla</taxon>
    </lineage>
</organism>
<name>A0A0E9XRP0_ANGAN</name>
<reference evidence="1" key="2">
    <citation type="journal article" date="2015" name="Fish Shellfish Immunol.">
        <title>Early steps in the European eel (Anguilla anguilla)-Vibrio vulnificus interaction in the gills: Role of the RtxA13 toxin.</title>
        <authorList>
            <person name="Callol A."/>
            <person name="Pajuelo D."/>
            <person name="Ebbesson L."/>
            <person name="Teles M."/>
            <person name="MacKenzie S."/>
            <person name="Amaro C."/>
        </authorList>
    </citation>
    <scope>NUCLEOTIDE SEQUENCE</scope>
</reference>
<sequence length="23" mass="2696">MQCKCNVKKLCKLLWIRASAKCQ</sequence>
<reference evidence="1" key="1">
    <citation type="submission" date="2014-11" db="EMBL/GenBank/DDBJ databases">
        <authorList>
            <person name="Amaro Gonzalez C."/>
        </authorList>
    </citation>
    <scope>NUCLEOTIDE SEQUENCE</scope>
</reference>